<dbReference type="EMBL" id="LR797257">
    <property type="protein sequence ID" value="CAB4197761.1"/>
    <property type="molecule type" value="Genomic_DNA"/>
</dbReference>
<name>A0A6J5RVY0_9CAUD</name>
<organism evidence="2">
    <name type="scientific">uncultured Caudovirales phage</name>
    <dbReference type="NCBI Taxonomy" id="2100421"/>
    <lineage>
        <taxon>Viruses</taxon>
        <taxon>Duplodnaviria</taxon>
        <taxon>Heunggongvirae</taxon>
        <taxon>Uroviricota</taxon>
        <taxon>Caudoviricetes</taxon>
        <taxon>Peduoviridae</taxon>
        <taxon>Maltschvirus</taxon>
        <taxon>Maltschvirus maltsch</taxon>
    </lineage>
</organism>
<keyword evidence="1" id="KW-1133">Transmembrane helix</keyword>
<gene>
    <name evidence="2" type="ORF">UFOVP1311_33</name>
</gene>
<keyword evidence="1" id="KW-0472">Membrane</keyword>
<sequence>MNNDLKCVFIYVMIIALLLFLILTSIEFYYLKEDTRIMRQHNELALELRVKRLEDILQ</sequence>
<proteinExistence type="predicted"/>
<accession>A0A6J5RVY0</accession>
<protein>
    <submittedName>
        <fullName evidence="2">Uncharacterized protein</fullName>
    </submittedName>
</protein>
<keyword evidence="1" id="KW-0812">Transmembrane</keyword>
<evidence type="ECO:0000256" key="1">
    <source>
        <dbReference type="SAM" id="Phobius"/>
    </source>
</evidence>
<evidence type="ECO:0000313" key="2">
    <source>
        <dbReference type="EMBL" id="CAB4197761.1"/>
    </source>
</evidence>
<reference evidence="2" key="1">
    <citation type="submission" date="2020-05" db="EMBL/GenBank/DDBJ databases">
        <authorList>
            <person name="Chiriac C."/>
            <person name="Salcher M."/>
            <person name="Ghai R."/>
            <person name="Kavagutti S V."/>
        </authorList>
    </citation>
    <scope>NUCLEOTIDE SEQUENCE</scope>
</reference>
<feature type="transmembrane region" description="Helical" evidence="1">
    <location>
        <begin position="12"/>
        <end position="31"/>
    </location>
</feature>